<dbReference type="InterPro" id="IPR052017">
    <property type="entry name" value="TSUP"/>
</dbReference>
<feature type="transmembrane region" description="Helical" evidence="8">
    <location>
        <begin position="12"/>
        <end position="41"/>
    </location>
</feature>
<feature type="transmembrane region" description="Helical" evidence="8">
    <location>
        <begin position="47"/>
        <end position="65"/>
    </location>
</feature>
<protein>
    <recommendedName>
        <fullName evidence="8">Probable membrane transporter protein</fullName>
    </recommendedName>
</protein>
<evidence type="ECO:0000313" key="9">
    <source>
        <dbReference type="EMBL" id="MBB2902674.1"/>
    </source>
</evidence>
<evidence type="ECO:0000256" key="5">
    <source>
        <dbReference type="ARBA" id="ARBA00022692"/>
    </source>
</evidence>
<name>A0A7W4XYW1_KINRA</name>
<evidence type="ECO:0000256" key="8">
    <source>
        <dbReference type="RuleBase" id="RU363041"/>
    </source>
</evidence>
<dbReference type="PANTHER" id="PTHR30269">
    <property type="entry name" value="TRANSMEMBRANE PROTEIN YFCA"/>
    <property type="match status" value="1"/>
</dbReference>
<accession>A0A7W4XYW1</accession>
<reference evidence="9 10" key="1">
    <citation type="submission" date="2020-08" db="EMBL/GenBank/DDBJ databases">
        <title>The Agave Microbiome: Exploring the role of microbial communities in plant adaptations to desert environments.</title>
        <authorList>
            <person name="Partida-Martinez L.P."/>
        </authorList>
    </citation>
    <scope>NUCLEOTIDE SEQUENCE [LARGE SCALE GENOMIC DNA]</scope>
    <source>
        <strain evidence="9 10">AS2.23</strain>
    </source>
</reference>
<comment type="subcellular location">
    <subcellularLocation>
        <location evidence="1 8">Cell membrane</location>
        <topology evidence="1 8">Multi-pass membrane protein</topology>
    </subcellularLocation>
</comment>
<dbReference type="EMBL" id="JACHVY010000003">
    <property type="protein sequence ID" value="MBB2902674.1"/>
    <property type="molecule type" value="Genomic_DNA"/>
</dbReference>
<evidence type="ECO:0000256" key="1">
    <source>
        <dbReference type="ARBA" id="ARBA00004651"/>
    </source>
</evidence>
<organism evidence="9 10">
    <name type="scientific">Kineococcus radiotolerans</name>
    <dbReference type="NCBI Taxonomy" id="131568"/>
    <lineage>
        <taxon>Bacteria</taxon>
        <taxon>Bacillati</taxon>
        <taxon>Actinomycetota</taxon>
        <taxon>Actinomycetes</taxon>
        <taxon>Kineosporiales</taxon>
        <taxon>Kineosporiaceae</taxon>
        <taxon>Kineococcus</taxon>
    </lineage>
</organism>
<feature type="transmembrane region" description="Helical" evidence="8">
    <location>
        <begin position="138"/>
        <end position="158"/>
    </location>
</feature>
<evidence type="ECO:0000256" key="2">
    <source>
        <dbReference type="ARBA" id="ARBA00009142"/>
    </source>
</evidence>
<keyword evidence="6 8" id="KW-1133">Transmembrane helix</keyword>
<dbReference type="Proteomes" id="UP000533269">
    <property type="component" value="Unassembled WGS sequence"/>
</dbReference>
<feature type="transmembrane region" description="Helical" evidence="8">
    <location>
        <begin position="100"/>
        <end position="117"/>
    </location>
</feature>
<dbReference type="PANTHER" id="PTHR30269:SF23">
    <property type="entry name" value="MEMBRANE TRANSPORTER PROTEIN YDHB-RELATED"/>
    <property type="match status" value="1"/>
</dbReference>
<evidence type="ECO:0000313" key="10">
    <source>
        <dbReference type="Proteomes" id="UP000533269"/>
    </source>
</evidence>
<comment type="similarity">
    <text evidence="2 8">Belongs to the 4-toluene sulfonate uptake permease (TSUP) (TC 2.A.102) family.</text>
</comment>
<proteinExistence type="inferred from homology"/>
<dbReference type="RefSeq" id="WP_183392387.1">
    <property type="nucleotide sequence ID" value="NZ_JACHVY010000003.1"/>
</dbReference>
<sequence length="252" mass="26709">MLDLSTTQLIPLYLAALVIGFAKTSIGGAGTIAVAVFAAVLPAKESTGIILPLLILGDVFAISFYRRHADWGLLLRLFPHVAVGVVAGAGFVHVVDDTVMRRSIGVLLVLLVVIHLARQRQLRRRGTAPAPMSPGKRHLTAIGFGFLAGFATMVANAGGAPMSIYLFTMGLGVMSFLGTGAWFFFIVNCFKIPFSVGLGLLSADSLLLDLKLVPGVVVGALIGLWVAKRIDKAKFESWVLGLTVVSGLNLLR</sequence>
<keyword evidence="4 8" id="KW-1003">Cell membrane</keyword>
<evidence type="ECO:0000256" key="4">
    <source>
        <dbReference type="ARBA" id="ARBA00022475"/>
    </source>
</evidence>
<comment type="caution">
    <text evidence="9">The sequence shown here is derived from an EMBL/GenBank/DDBJ whole genome shotgun (WGS) entry which is preliminary data.</text>
</comment>
<keyword evidence="3" id="KW-0813">Transport</keyword>
<dbReference type="Pfam" id="PF01925">
    <property type="entry name" value="TauE"/>
    <property type="match status" value="1"/>
</dbReference>
<reference evidence="9 10" key="2">
    <citation type="submission" date="2020-08" db="EMBL/GenBank/DDBJ databases">
        <authorList>
            <person name="Partida-Martinez L."/>
            <person name="Huntemann M."/>
            <person name="Clum A."/>
            <person name="Wang J."/>
            <person name="Palaniappan K."/>
            <person name="Ritter S."/>
            <person name="Chen I.-M."/>
            <person name="Stamatis D."/>
            <person name="Reddy T."/>
            <person name="O'Malley R."/>
            <person name="Daum C."/>
            <person name="Shapiro N."/>
            <person name="Ivanova N."/>
            <person name="Kyrpides N."/>
            <person name="Woyke T."/>
        </authorList>
    </citation>
    <scope>NUCLEOTIDE SEQUENCE [LARGE SCALE GENOMIC DNA]</scope>
    <source>
        <strain evidence="9 10">AS2.23</strain>
    </source>
</reference>
<keyword evidence="7 8" id="KW-0472">Membrane</keyword>
<dbReference type="InterPro" id="IPR002781">
    <property type="entry name" value="TM_pro_TauE-like"/>
</dbReference>
<feature type="transmembrane region" description="Helical" evidence="8">
    <location>
        <begin position="77"/>
        <end position="94"/>
    </location>
</feature>
<feature type="transmembrane region" description="Helical" evidence="8">
    <location>
        <begin position="164"/>
        <end position="185"/>
    </location>
</feature>
<dbReference type="AlphaFoldDB" id="A0A7W4XYW1"/>
<evidence type="ECO:0000256" key="7">
    <source>
        <dbReference type="ARBA" id="ARBA00023136"/>
    </source>
</evidence>
<evidence type="ECO:0000256" key="6">
    <source>
        <dbReference type="ARBA" id="ARBA00022989"/>
    </source>
</evidence>
<dbReference type="GO" id="GO:0005886">
    <property type="term" value="C:plasma membrane"/>
    <property type="evidence" value="ECO:0007669"/>
    <property type="project" value="UniProtKB-SubCell"/>
</dbReference>
<keyword evidence="5 8" id="KW-0812">Transmembrane</keyword>
<gene>
    <name evidence="9" type="ORF">FHR75_003505</name>
</gene>
<evidence type="ECO:0000256" key="3">
    <source>
        <dbReference type="ARBA" id="ARBA00022448"/>
    </source>
</evidence>